<gene>
    <name evidence="1" type="ORF">NCTC12123_05142</name>
</gene>
<dbReference type="Proteomes" id="UP000255163">
    <property type="component" value="Unassembled WGS sequence"/>
</dbReference>
<protein>
    <submittedName>
        <fullName evidence="1">ATP-dependent Clp protease proteolytic subunit</fullName>
        <ecNumber evidence="1">3.4.21.92</ecNumber>
    </submittedName>
</protein>
<dbReference type="EMBL" id="UFYI01000007">
    <property type="protein sequence ID" value="STD25636.1"/>
    <property type="molecule type" value="Genomic_DNA"/>
</dbReference>
<dbReference type="GO" id="GO:0006508">
    <property type="term" value="P:proteolysis"/>
    <property type="evidence" value="ECO:0007669"/>
    <property type="project" value="UniProtKB-KW"/>
</dbReference>
<keyword evidence="1" id="KW-0645">Protease</keyword>
<dbReference type="Gene3D" id="3.90.226.10">
    <property type="entry name" value="2-enoyl-CoA Hydratase, Chain A, domain 1"/>
    <property type="match status" value="1"/>
</dbReference>
<sequence length="35" mass="4115">MKKDTDRNFWMSPAEALDYGIVGKLITHYDELKLD</sequence>
<reference evidence="1 2" key="1">
    <citation type="submission" date="2018-06" db="EMBL/GenBank/DDBJ databases">
        <authorList>
            <consortium name="Pathogen Informatics"/>
            <person name="Doyle S."/>
        </authorList>
    </citation>
    <scope>NUCLEOTIDE SEQUENCE [LARGE SCALE GENOMIC DNA]</scope>
    <source>
        <strain evidence="1 2">NCTC12123</strain>
    </source>
</reference>
<dbReference type="AlphaFoldDB" id="A0A376FLG2"/>
<keyword evidence="1" id="KW-0378">Hydrolase</keyword>
<dbReference type="InterPro" id="IPR029045">
    <property type="entry name" value="ClpP/crotonase-like_dom_sf"/>
</dbReference>
<dbReference type="InterPro" id="IPR023562">
    <property type="entry name" value="ClpP/TepA"/>
</dbReference>
<accession>A0A376FLG2</accession>
<dbReference type="Pfam" id="PF00574">
    <property type="entry name" value="CLP_protease"/>
    <property type="match status" value="1"/>
</dbReference>
<dbReference type="EC" id="3.4.21.92" evidence="1"/>
<name>A0A376FLG2_ENTAS</name>
<dbReference type="SUPFAM" id="SSF52096">
    <property type="entry name" value="ClpP/crotonase"/>
    <property type="match status" value="1"/>
</dbReference>
<dbReference type="GO" id="GO:0004252">
    <property type="term" value="F:serine-type endopeptidase activity"/>
    <property type="evidence" value="ECO:0007669"/>
    <property type="project" value="UniProtKB-EC"/>
</dbReference>
<evidence type="ECO:0000313" key="1">
    <source>
        <dbReference type="EMBL" id="STD25636.1"/>
    </source>
</evidence>
<evidence type="ECO:0000313" key="2">
    <source>
        <dbReference type="Proteomes" id="UP000255163"/>
    </source>
</evidence>
<organism evidence="1 2">
    <name type="scientific">Enterobacter asburiae</name>
    <dbReference type="NCBI Taxonomy" id="61645"/>
    <lineage>
        <taxon>Bacteria</taxon>
        <taxon>Pseudomonadati</taxon>
        <taxon>Pseudomonadota</taxon>
        <taxon>Gammaproteobacteria</taxon>
        <taxon>Enterobacterales</taxon>
        <taxon>Enterobacteriaceae</taxon>
        <taxon>Enterobacter</taxon>
        <taxon>Enterobacter cloacae complex</taxon>
    </lineage>
</organism>
<proteinExistence type="predicted"/>